<reference evidence="3" key="1">
    <citation type="submission" date="2016-10" db="EMBL/GenBank/DDBJ databases">
        <authorList>
            <person name="Varghese N."/>
            <person name="Submissions S."/>
        </authorList>
    </citation>
    <scope>NUCLEOTIDE SEQUENCE [LARGE SCALE GENOMIC DNA]</scope>
    <source>
        <strain evidence="3">Gh-48</strain>
    </source>
</reference>
<evidence type="ECO:0000313" key="3">
    <source>
        <dbReference type="Proteomes" id="UP000198942"/>
    </source>
</evidence>
<organism evidence="2 3">
    <name type="scientific">Mucilaginibacter gossypiicola</name>
    <dbReference type="NCBI Taxonomy" id="551995"/>
    <lineage>
        <taxon>Bacteria</taxon>
        <taxon>Pseudomonadati</taxon>
        <taxon>Bacteroidota</taxon>
        <taxon>Sphingobacteriia</taxon>
        <taxon>Sphingobacteriales</taxon>
        <taxon>Sphingobacteriaceae</taxon>
        <taxon>Mucilaginibacter</taxon>
    </lineage>
</organism>
<dbReference type="STRING" id="551995.SAMN05192574_103611"/>
<feature type="signal peptide" evidence="1">
    <location>
        <begin position="1"/>
        <end position="19"/>
    </location>
</feature>
<accession>A0A1H8HRI5</accession>
<sequence>MKKLLLICITTLLSIGAYAQANELNCTEQAFTFKISLPASGHNYSSKIGRFNSSRLSSDFRLPGTSADKQNQAETTLPFGFAKKTHASLDYSPNDTIMLKKMTFLYPKINNVTGKFTYTAYDHFKLLPMPVLNALAPLLN</sequence>
<proteinExistence type="predicted"/>
<keyword evidence="1" id="KW-0732">Signal</keyword>
<dbReference type="Proteomes" id="UP000198942">
    <property type="component" value="Unassembled WGS sequence"/>
</dbReference>
<dbReference type="OrthoDB" id="795135at2"/>
<evidence type="ECO:0000313" key="2">
    <source>
        <dbReference type="EMBL" id="SEN58910.1"/>
    </source>
</evidence>
<dbReference type="RefSeq" id="WP_091210921.1">
    <property type="nucleotide sequence ID" value="NZ_FOCL01000003.1"/>
</dbReference>
<protein>
    <submittedName>
        <fullName evidence="2">Uncharacterized protein</fullName>
    </submittedName>
</protein>
<keyword evidence="3" id="KW-1185">Reference proteome</keyword>
<dbReference type="AlphaFoldDB" id="A0A1H8HRI5"/>
<feature type="chain" id="PRO_5011789176" evidence="1">
    <location>
        <begin position="20"/>
        <end position="140"/>
    </location>
</feature>
<gene>
    <name evidence="2" type="ORF">SAMN05192574_103611</name>
</gene>
<dbReference type="EMBL" id="FOCL01000003">
    <property type="protein sequence ID" value="SEN58910.1"/>
    <property type="molecule type" value="Genomic_DNA"/>
</dbReference>
<evidence type="ECO:0000256" key="1">
    <source>
        <dbReference type="SAM" id="SignalP"/>
    </source>
</evidence>
<name>A0A1H8HRI5_9SPHI</name>